<feature type="non-terminal residue" evidence="2">
    <location>
        <position position="353"/>
    </location>
</feature>
<protein>
    <submittedName>
        <fullName evidence="2">Uncharacterized protein</fullName>
    </submittedName>
</protein>
<gene>
    <name evidence="2" type="ORF">B0A52_06321</name>
</gene>
<comment type="caution">
    <text evidence="2">The sequence shown here is derived from an EMBL/GenBank/DDBJ whole genome shotgun (WGS) entry which is preliminary data.</text>
</comment>
<accession>A0A438N1V0</accession>
<sequence>MYFIVYRSYDSLGDLNVKDGYHADYDADADADANTNRGVIRPKFQNLGTVYRPSVTGAGKKTSHLIASPSFLPFKGPPSMTPQPHLLSTTLTRSDLTELDLTELDLTELDLTELDLTDSRQRGTSSSQNIISSLSINLDDILSSPVLKTKPMAPVTMGRLSMPSLFLALSLPFTAMGQQVEATVTSLVHASDPHFAATATFPSAVLTTITLIANTGGVSDVPGAEPTAPIVTSYYINPDFDAIYSSVSGIATTYIVLPDGSTVILEGGSGTGVVATAPVTPSVGGVSSVTATPSGDASVIHVTASGDVPRSTTSPTSTQTGTGAGAPQGAGGTETTSSIGSAFTGQANKVTGL</sequence>
<name>A0A438N1V0_EXOME</name>
<feature type="compositionally biased region" description="Polar residues" evidence="1">
    <location>
        <begin position="337"/>
        <end position="353"/>
    </location>
</feature>
<dbReference type="AlphaFoldDB" id="A0A438N1V0"/>
<reference evidence="2 3" key="1">
    <citation type="submission" date="2017-03" db="EMBL/GenBank/DDBJ databases">
        <title>Genomes of endolithic fungi from Antarctica.</title>
        <authorList>
            <person name="Coleine C."/>
            <person name="Masonjones S."/>
            <person name="Stajich J.E."/>
        </authorList>
    </citation>
    <scope>NUCLEOTIDE SEQUENCE [LARGE SCALE GENOMIC DNA]</scope>
    <source>
        <strain evidence="2 3">CCFEE 6314</strain>
    </source>
</reference>
<dbReference type="VEuPathDB" id="FungiDB:PV10_06275"/>
<feature type="compositionally biased region" description="Gly residues" evidence="1">
    <location>
        <begin position="322"/>
        <end position="332"/>
    </location>
</feature>
<feature type="region of interest" description="Disordered" evidence="1">
    <location>
        <begin position="304"/>
        <end position="353"/>
    </location>
</feature>
<evidence type="ECO:0000313" key="3">
    <source>
        <dbReference type="Proteomes" id="UP000288859"/>
    </source>
</evidence>
<dbReference type="EMBL" id="NAJM01000027">
    <property type="protein sequence ID" value="RVX69677.1"/>
    <property type="molecule type" value="Genomic_DNA"/>
</dbReference>
<feature type="compositionally biased region" description="Low complexity" evidence="1">
    <location>
        <begin position="311"/>
        <end position="321"/>
    </location>
</feature>
<proteinExistence type="predicted"/>
<organism evidence="2 3">
    <name type="scientific">Exophiala mesophila</name>
    <name type="common">Black yeast-like fungus</name>
    <dbReference type="NCBI Taxonomy" id="212818"/>
    <lineage>
        <taxon>Eukaryota</taxon>
        <taxon>Fungi</taxon>
        <taxon>Dikarya</taxon>
        <taxon>Ascomycota</taxon>
        <taxon>Pezizomycotina</taxon>
        <taxon>Eurotiomycetes</taxon>
        <taxon>Chaetothyriomycetidae</taxon>
        <taxon>Chaetothyriales</taxon>
        <taxon>Herpotrichiellaceae</taxon>
        <taxon>Exophiala</taxon>
    </lineage>
</organism>
<dbReference type="Proteomes" id="UP000288859">
    <property type="component" value="Unassembled WGS sequence"/>
</dbReference>
<evidence type="ECO:0000313" key="2">
    <source>
        <dbReference type="EMBL" id="RVX69677.1"/>
    </source>
</evidence>
<evidence type="ECO:0000256" key="1">
    <source>
        <dbReference type="SAM" id="MobiDB-lite"/>
    </source>
</evidence>
<dbReference type="OrthoDB" id="10508658at2759"/>